<dbReference type="Gene3D" id="3.40.50.360">
    <property type="match status" value="1"/>
</dbReference>
<name>A0A371IY20_9FIRM</name>
<proteinExistence type="predicted"/>
<dbReference type="SUPFAM" id="SSF52218">
    <property type="entry name" value="Flavoproteins"/>
    <property type="match status" value="1"/>
</dbReference>
<reference evidence="1 2" key="1">
    <citation type="journal article" date="2017" name="Genome Announc.">
        <title>Draft Genome Sequence of Romboutsia weinsteinii sp. nov. Strain CCRI-19649(T) Isolated from Surface Water.</title>
        <authorList>
            <person name="Maheux A.F."/>
            <person name="Boudreau D.K."/>
            <person name="Berube E."/>
            <person name="Boissinot M."/>
            <person name="Cantin P."/>
            <person name="Raymond F."/>
            <person name="Corbeil J."/>
            <person name="Omar R.F."/>
            <person name="Bergeron M.G."/>
        </authorList>
    </citation>
    <scope>NUCLEOTIDE SEQUENCE [LARGE SCALE GENOMIC DNA]</scope>
    <source>
        <strain evidence="1 2">CCRI-19649</strain>
    </source>
</reference>
<dbReference type="Proteomes" id="UP000215694">
    <property type="component" value="Unassembled WGS sequence"/>
</dbReference>
<keyword evidence="2" id="KW-1185">Reference proteome</keyword>
<dbReference type="PANTHER" id="PTHR43741">
    <property type="entry name" value="FMN-DEPENDENT NADH-AZOREDUCTASE 1"/>
    <property type="match status" value="1"/>
</dbReference>
<protein>
    <submittedName>
        <fullName evidence="1">Flavodoxin family protein</fullName>
    </submittedName>
</protein>
<evidence type="ECO:0000313" key="2">
    <source>
        <dbReference type="Proteomes" id="UP000215694"/>
    </source>
</evidence>
<accession>A0A371IY20</accession>
<dbReference type="AlphaFoldDB" id="A0A371IY20"/>
<organism evidence="1 2">
    <name type="scientific">Romboutsia weinsteinii</name>
    <dbReference type="NCBI Taxonomy" id="2020949"/>
    <lineage>
        <taxon>Bacteria</taxon>
        <taxon>Bacillati</taxon>
        <taxon>Bacillota</taxon>
        <taxon>Clostridia</taxon>
        <taxon>Peptostreptococcales</taxon>
        <taxon>Peptostreptococcaceae</taxon>
        <taxon>Romboutsia</taxon>
    </lineage>
</organism>
<dbReference type="OrthoDB" id="9805976at2"/>
<dbReference type="RefSeq" id="WP_094369070.1">
    <property type="nucleotide sequence ID" value="NZ_NOJY02000077.1"/>
</dbReference>
<dbReference type="PANTHER" id="PTHR43741:SF3">
    <property type="entry name" value="NADPH-DEPENDENT FMN REDUCTASE-LIKE DOMAIN-CONTAINING PROTEIN"/>
    <property type="match status" value="1"/>
</dbReference>
<evidence type="ECO:0000313" key="1">
    <source>
        <dbReference type="EMBL" id="RDY25385.1"/>
    </source>
</evidence>
<dbReference type="InterPro" id="IPR050104">
    <property type="entry name" value="FMN-dep_NADH:Q_OxRdtase_AzoR1"/>
</dbReference>
<dbReference type="EMBL" id="NOJY02000077">
    <property type="protein sequence ID" value="RDY25385.1"/>
    <property type="molecule type" value="Genomic_DNA"/>
</dbReference>
<comment type="caution">
    <text evidence="1">The sequence shown here is derived from an EMBL/GenBank/DDBJ whole genome shotgun (WGS) entry which is preliminary data.</text>
</comment>
<gene>
    <name evidence="1" type="ORF">CHL78_018460</name>
</gene>
<sequence>MFIISDFEYDMKIKSCLGCFNCWTKTPGCCIIHDESNEISRSMIKCNNLIIVSKIVYGGYSPYIKRILDRSIPNILPFFKVVNNEMHHKPRYKKYPKLTVIGYGANITDSEKNTFKKLVKANSINLQNNQYEVFIVSSIDEVKQLISKIEVKNNE</sequence>
<dbReference type="InterPro" id="IPR029039">
    <property type="entry name" value="Flavoprotein-like_sf"/>
</dbReference>